<comment type="function">
    <text evidence="5">DEAD-box RNA helicase involved in the assembly of the 50S ribosomal subunit. Has an RNA-dependent ATPase activity, which is specific for 23S rRNA, and a 3' to 5' RNA helicase activity that uses the energy of ATP hydrolysis to destabilize and unwind short rRNA duplexes.</text>
</comment>
<keyword evidence="5" id="KW-0690">Ribosome biogenesis</keyword>
<comment type="subcellular location">
    <subcellularLocation>
        <location evidence="5">Cytoplasm</location>
    </subcellularLocation>
</comment>
<dbReference type="GO" id="GO:0005829">
    <property type="term" value="C:cytosol"/>
    <property type="evidence" value="ECO:0007669"/>
    <property type="project" value="TreeGrafter"/>
</dbReference>
<dbReference type="GO" id="GO:0003723">
    <property type="term" value="F:RNA binding"/>
    <property type="evidence" value="ECO:0007669"/>
    <property type="project" value="UniProtKB-UniRule"/>
</dbReference>
<dbReference type="Pfam" id="PF03880">
    <property type="entry name" value="DbpA"/>
    <property type="match status" value="1"/>
</dbReference>
<protein>
    <recommendedName>
        <fullName evidence="5">ATP-dependent RNA helicase DbpA</fullName>
        <ecNumber evidence="5">3.6.4.13</ecNumber>
    </recommendedName>
</protein>
<dbReference type="RefSeq" id="WP_003446867.1">
    <property type="nucleotide sequence ID" value="NZ_ANZB01000012.1"/>
</dbReference>
<dbReference type="EC" id="3.6.4.13" evidence="5"/>
<organism evidence="10 13">
    <name type="scientific">Clostridium pasteurianum DSM 525 = ATCC 6013</name>
    <dbReference type="NCBI Taxonomy" id="1262449"/>
    <lineage>
        <taxon>Bacteria</taxon>
        <taxon>Bacillati</taxon>
        <taxon>Bacillota</taxon>
        <taxon>Clostridia</taxon>
        <taxon>Eubacteriales</taxon>
        <taxon>Clostridiaceae</taxon>
        <taxon>Clostridium</taxon>
    </lineage>
</organism>
<reference evidence="11 12" key="3">
    <citation type="journal article" name="Genome Announc.">
        <title>Improved Draft Genome Sequence of Clostridium pasteurianum Strain ATCC 6013 (DSM 525) Using a Hybrid Next-Generation Sequencing Approach.</title>
        <authorList>
            <person name="Pyne M.E."/>
            <person name="Utturkar S."/>
            <person name="Brown S.D."/>
            <person name="Moo-Young M."/>
            <person name="Chung D.A."/>
            <person name="Chou C.P."/>
        </authorList>
    </citation>
    <scope>NUCLEOTIDE SEQUENCE [LARGE SCALE GENOMIC DNA]</scope>
    <source>
        <strain evidence="11 12">ATCC 6013</strain>
    </source>
</reference>
<dbReference type="Gene3D" id="3.40.50.300">
    <property type="entry name" value="P-loop containing nucleotide triphosphate hydrolases"/>
    <property type="match status" value="2"/>
</dbReference>
<comment type="domain">
    <text evidence="5">Contains an N-terminal domain that binds non-specifically to RNA and a C-terminal domain that binds specifically and tightly to hairpin 92 of 23S rRNA.</text>
</comment>
<evidence type="ECO:0000259" key="7">
    <source>
        <dbReference type="PROSITE" id="PS51192"/>
    </source>
</evidence>
<dbReference type="HAMAP" id="MF_00965">
    <property type="entry name" value="DEAD_helicase_DbpA"/>
    <property type="match status" value="1"/>
</dbReference>
<dbReference type="PANTHER" id="PTHR47959:SF1">
    <property type="entry name" value="ATP-DEPENDENT RNA HELICASE DBPA"/>
    <property type="match status" value="1"/>
</dbReference>
<keyword evidence="5" id="KW-0963">Cytoplasm</keyword>
<dbReference type="InterPro" id="IPR012677">
    <property type="entry name" value="Nucleotide-bd_a/b_plait_sf"/>
</dbReference>
<dbReference type="PROSITE" id="PS00039">
    <property type="entry name" value="DEAD_ATP_HELICASE"/>
    <property type="match status" value="1"/>
</dbReference>
<dbReference type="GeneID" id="93075402"/>
<dbReference type="KEGG" id="cpat:CLPA_c32980"/>
<dbReference type="KEGG" id="cpae:CPAST_c32980"/>
<feature type="region of interest" description="Involved in 23S rRNA binding" evidence="5">
    <location>
        <begin position="404"/>
        <end position="479"/>
    </location>
</feature>
<dbReference type="InterPro" id="IPR050079">
    <property type="entry name" value="DEAD_box_RNA_helicase"/>
</dbReference>
<comment type="catalytic activity">
    <reaction evidence="5">
        <text>ATP + H2O = ADP + phosphate + H(+)</text>
        <dbReference type="Rhea" id="RHEA:13065"/>
        <dbReference type="ChEBI" id="CHEBI:15377"/>
        <dbReference type="ChEBI" id="CHEBI:15378"/>
        <dbReference type="ChEBI" id="CHEBI:30616"/>
        <dbReference type="ChEBI" id="CHEBI:43474"/>
        <dbReference type="ChEBI" id="CHEBI:456216"/>
        <dbReference type="EC" id="3.6.4.13"/>
    </reaction>
</comment>
<sequence>MENFCKFNISKRILLSLEKLGYKNPTEVQKEVIPLVLKNKDIIVQSETGSGKTASFGIPICEKIQIENNIIQSLVITPTRELCVQIKEDMSNIGRFKKVRCAAIFGKQTFSSQVRELKQRVHVVVGTPGRILDHMDRGTINLTEIKYLVIDEADEMMNMGFIEQVTNIINKLPEKRVTMLFSATMSEQVNLLCKKYMKEAITININSEKPITERIEDYYYIVEGKDKFDLLQKVIYKELPKSSIIFCNTRNNVDTLFNLLKDRGFSCISIHGGMLQEERLEAIRRFSRGEFTFLIATDIASRGIDIADITHVINYDMPFEKENYVHRIGRTGRAESNGKAISFLTPNQLRFLNEIEVYINRSVKLGEIPTIDEIEMGKKFFQGKSKNPIKLKREKNFELNKNISKIYINAGKKKKIRNIDIVGTISSIEGVNAEDIGIIDIQDNFSYVDILNGKASLVIEELKDRNMKGKKIRCEKAKK</sequence>
<dbReference type="PANTHER" id="PTHR47959">
    <property type="entry name" value="ATP-DEPENDENT RNA HELICASE RHLE-RELATED"/>
    <property type="match status" value="1"/>
</dbReference>
<keyword evidence="4 5" id="KW-0067">ATP-binding</keyword>
<dbReference type="CDD" id="cd18787">
    <property type="entry name" value="SF2_C_DEAD"/>
    <property type="match status" value="1"/>
</dbReference>
<evidence type="ECO:0000256" key="2">
    <source>
        <dbReference type="ARBA" id="ARBA00022801"/>
    </source>
</evidence>
<evidence type="ECO:0000313" key="10">
    <source>
        <dbReference type="EMBL" id="AJA53352.1"/>
    </source>
</evidence>
<dbReference type="InterPro" id="IPR005580">
    <property type="entry name" value="DbpA/CsdA_RNA-bd_dom"/>
</dbReference>
<evidence type="ECO:0000259" key="8">
    <source>
        <dbReference type="PROSITE" id="PS51194"/>
    </source>
</evidence>
<dbReference type="GO" id="GO:0016787">
    <property type="term" value="F:hydrolase activity"/>
    <property type="evidence" value="ECO:0007669"/>
    <property type="project" value="UniProtKB-KW"/>
</dbReference>
<dbReference type="SMART" id="SM00487">
    <property type="entry name" value="DEXDc"/>
    <property type="match status" value="1"/>
</dbReference>
<dbReference type="Gene3D" id="3.30.70.330">
    <property type="match status" value="1"/>
</dbReference>
<evidence type="ECO:0000256" key="3">
    <source>
        <dbReference type="ARBA" id="ARBA00022806"/>
    </source>
</evidence>
<keyword evidence="13" id="KW-1185">Reference proteome</keyword>
<dbReference type="InterPro" id="IPR014014">
    <property type="entry name" value="RNA_helicase_DEAD_Q_motif"/>
</dbReference>
<keyword evidence="5" id="KW-0694">RNA-binding</keyword>
<dbReference type="SMART" id="SM00490">
    <property type="entry name" value="HELICc"/>
    <property type="match status" value="1"/>
</dbReference>
<dbReference type="PROSITE" id="PS51195">
    <property type="entry name" value="Q_MOTIF"/>
    <property type="match status" value="1"/>
</dbReference>
<dbReference type="PATRIC" id="fig|1262449.3.peg.3187"/>
<keyword evidence="2 5" id="KW-0378">Hydrolase</keyword>
<dbReference type="PROSITE" id="PS51192">
    <property type="entry name" value="HELICASE_ATP_BIND_1"/>
    <property type="match status" value="1"/>
</dbReference>
<dbReference type="InterPro" id="IPR044742">
    <property type="entry name" value="DEAD/DEAH_RhlB"/>
</dbReference>
<keyword evidence="3 5" id="KW-0347">Helicase</keyword>
<feature type="domain" description="DEAD-box RNA helicase Q" evidence="9">
    <location>
        <begin position="2"/>
        <end position="30"/>
    </location>
</feature>
<dbReference type="AlphaFoldDB" id="A0A0H3J7B1"/>
<evidence type="ECO:0000313" key="12">
    <source>
        <dbReference type="Proteomes" id="UP000028042"/>
    </source>
</evidence>
<dbReference type="InterPro" id="IPR027417">
    <property type="entry name" value="P-loop_NTPase"/>
</dbReference>
<dbReference type="InterPro" id="IPR028619">
    <property type="entry name" value="DEAD_helicase_DbpA"/>
</dbReference>
<dbReference type="PROSITE" id="PS51194">
    <property type="entry name" value="HELICASE_CTER"/>
    <property type="match status" value="1"/>
</dbReference>
<evidence type="ECO:0000259" key="9">
    <source>
        <dbReference type="PROSITE" id="PS51195"/>
    </source>
</evidence>
<dbReference type="EMBL" id="CP009268">
    <property type="protein sequence ID" value="AJA53352.1"/>
    <property type="molecule type" value="Genomic_DNA"/>
</dbReference>
<proteinExistence type="inferred from homology"/>
<evidence type="ECO:0000256" key="4">
    <source>
        <dbReference type="ARBA" id="ARBA00022840"/>
    </source>
</evidence>
<evidence type="ECO:0000313" key="11">
    <source>
        <dbReference type="EMBL" id="KRU14623.1"/>
    </source>
</evidence>
<gene>
    <name evidence="5 10" type="primary">dbpA</name>
    <name evidence="10" type="ORF">CLPA_c32980</name>
    <name evidence="11" type="ORF">CP6013_03882</name>
</gene>
<dbReference type="Pfam" id="PF00270">
    <property type="entry name" value="DEAD"/>
    <property type="match status" value="1"/>
</dbReference>
<dbReference type="InterPro" id="IPR000629">
    <property type="entry name" value="RNA-helicase_DEAD-box_CS"/>
</dbReference>
<dbReference type="InterPro" id="IPR001650">
    <property type="entry name" value="Helicase_C-like"/>
</dbReference>
<dbReference type="CDD" id="cd00268">
    <property type="entry name" value="DEADc"/>
    <property type="match status" value="1"/>
</dbReference>
<evidence type="ECO:0000313" key="13">
    <source>
        <dbReference type="Proteomes" id="UP000030905"/>
    </source>
</evidence>
<feature type="short sequence motif" description="Q motif" evidence="6">
    <location>
        <begin position="2"/>
        <end position="30"/>
    </location>
</feature>
<dbReference type="Proteomes" id="UP000030905">
    <property type="component" value="Chromosome"/>
</dbReference>
<dbReference type="GO" id="GO:0005524">
    <property type="term" value="F:ATP binding"/>
    <property type="evidence" value="ECO:0007669"/>
    <property type="project" value="UniProtKB-UniRule"/>
</dbReference>
<dbReference type="Pfam" id="PF00271">
    <property type="entry name" value="Helicase_C"/>
    <property type="match status" value="1"/>
</dbReference>
<keyword evidence="1 5" id="KW-0547">Nucleotide-binding</keyword>
<comment type="similarity">
    <text evidence="5">Belongs to the DEAD box helicase family. DbpA subfamily.</text>
</comment>
<dbReference type="InterPro" id="IPR014001">
    <property type="entry name" value="Helicase_ATP-bd"/>
</dbReference>
<dbReference type="EMBL" id="JPGY02000001">
    <property type="protein sequence ID" value="KRU14623.1"/>
    <property type="molecule type" value="Genomic_DNA"/>
</dbReference>
<dbReference type="GO" id="GO:0000027">
    <property type="term" value="P:ribosomal large subunit assembly"/>
    <property type="evidence" value="ECO:0007669"/>
    <property type="project" value="UniProtKB-UniRule"/>
</dbReference>
<evidence type="ECO:0000256" key="5">
    <source>
        <dbReference type="HAMAP-Rule" id="MF_00965"/>
    </source>
</evidence>
<dbReference type="SUPFAM" id="SSF52540">
    <property type="entry name" value="P-loop containing nucleoside triphosphate hydrolases"/>
    <property type="match status" value="1"/>
</dbReference>
<evidence type="ECO:0000256" key="6">
    <source>
        <dbReference type="PROSITE-ProRule" id="PRU00552"/>
    </source>
</evidence>
<dbReference type="GO" id="GO:0034458">
    <property type="term" value="F:3'-5' RNA helicase activity"/>
    <property type="evidence" value="ECO:0007669"/>
    <property type="project" value="UniProtKB-UniRule"/>
</dbReference>
<dbReference type="eggNOG" id="COG0513">
    <property type="taxonomic scope" value="Bacteria"/>
</dbReference>
<accession>A0A0H3J7B1</accession>
<reference evidence="11" key="2">
    <citation type="submission" date="2015-10" db="EMBL/GenBank/DDBJ databases">
        <title>Improved Draft Genome Sequence of Clostridium pasteurianum Strain ATCC 6013 (DSM 525) Using a Hybrid Next-Generation Sequencing Approach.</title>
        <authorList>
            <person name="Pyne M.E."/>
            <person name="Utturkar S.M."/>
            <person name="Brown S.D."/>
            <person name="Moo-Young M."/>
            <person name="Chung D.A."/>
            <person name="Chou P.C."/>
        </authorList>
    </citation>
    <scope>NUCLEOTIDE SEQUENCE</scope>
    <source>
        <strain evidence="11">ATCC 6013</strain>
    </source>
</reference>
<reference evidence="10 13" key="1">
    <citation type="journal article" date="2015" name="Genome Announc.">
        <title>Complete Genome Sequence of the Nitrogen-Fixing and Solvent-Producing Clostridium pasteurianum DSM 525.</title>
        <authorList>
            <person name="Poehlein A."/>
            <person name="Grosse-Honebrink A."/>
            <person name="Zhang Y."/>
            <person name="Minton N.P."/>
            <person name="Daniel R."/>
        </authorList>
    </citation>
    <scope>NUCLEOTIDE SEQUENCE [LARGE SCALE GENOMIC DNA]</scope>
    <source>
        <strain evidence="10">DSM 525</strain>
        <strain evidence="13">DSM 525 / ATCC 6013</strain>
    </source>
</reference>
<evidence type="ECO:0000256" key="1">
    <source>
        <dbReference type="ARBA" id="ARBA00022741"/>
    </source>
</evidence>
<name>A0A0H3J7B1_CLOPA</name>
<dbReference type="InterPro" id="IPR011545">
    <property type="entry name" value="DEAD/DEAH_box_helicase_dom"/>
</dbReference>
<feature type="domain" description="Helicase C-terminal" evidence="8">
    <location>
        <begin position="214"/>
        <end position="376"/>
    </location>
</feature>
<dbReference type="Proteomes" id="UP000028042">
    <property type="component" value="Unassembled WGS sequence"/>
</dbReference>
<feature type="domain" description="Helicase ATP-binding" evidence="7">
    <location>
        <begin position="33"/>
        <end position="203"/>
    </location>
</feature>